<dbReference type="AlphaFoldDB" id="A0ABD6CM52"/>
<feature type="domain" description="Right handed beta helix" evidence="1">
    <location>
        <begin position="160"/>
        <end position="358"/>
    </location>
</feature>
<organism evidence="2 3">
    <name type="scientific">Halobellus rarus</name>
    <dbReference type="NCBI Taxonomy" id="1126237"/>
    <lineage>
        <taxon>Archaea</taxon>
        <taxon>Methanobacteriati</taxon>
        <taxon>Methanobacteriota</taxon>
        <taxon>Stenosarchaea group</taxon>
        <taxon>Halobacteria</taxon>
        <taxon>Halobacteriales</taxon>
        <taxon>Haloferacaceae</taxon>
        <taxon>Halobellus</taxon>
    </lineage>
</organism>
<dbReference type="InterPro" id="IPR006626">
    <property type="entry name" value="PbH1"/>
</dbReference>
<protein>
    <submittedName>
        <fullName evidence="2">Nitrous oxide reductase family maturation protein NosD</fullName>
    </submittedName>
</protein>
<dbReference type="InterPro" id="IPR012334">
    <property type="entry name" value="Pectin_lyas_fold"/>
</dbReference>
<sequence length="385" mass="40099">MSARPGQGKSEAKRCDVVVPDDESTIQDGVDAADPGDTVCVEGSESPYTEQVIVNKDLNLKGVNDPTIQAVSPESSATFTVPESGPNWEPIVFAFGGTESGGNVSGSGVVDVDVSGFTIDGNGSQPSARRKPAILFRNVDGSISDNTMTNIGVGGKETFGILAYGDSDVNVSSNTVREYERGGIGIIGDGGAHPSPTADIRDNMVTGSTGIGEAWGPNGIQIGYGATGNIIGNEVSDNRYAEDAFTASGIIVFESDGVQIRGNTVTNSDVGIACGSWGWFRPTAENTQVVKNEVREANAGVLLRAVTYDGYTNYDSSVSNTKVINNTISDPDPDDGTGVAVEALDHDPDYDSTVDNNKVIRNSITGFDNQILEGGTGTKIQAIEP</sequence>
<dbReference type="InterPro" id="IPR011050">
    <property type="entry name" value="Pectin_lyase_fold/virulence"/>
</dbReference>
<accession>A0ABD6CM52</accession>
<name>A0ABD6CM52_9EURY</name>
<comment type="caution">
    <text evidence="2">The sequence shown here is derived from an EMBL/GenBank/DDBJ whole genome shotgun (WGS) entry which is preliminary data.</text>
</comment>
<evidence type="ECO:0000259" key="1">
    <source>
        <dbReference type="Pfam" id="PF13229"/>
    </source>
</evidence>
<reference evidence="2 3" key="1">
    <citation type="journal article" date="2019" name="Int. J. Syst. Evol. Microbiol.">
        <title>The Global Catalogue of Microorganisms (GCM) 10K type strain sequencing project: providing services to taxonomists for standard genome sequencing and annotation.</title>
        <authorList>
            <consortium name="The Broad Institute Genomics Platform"/>
            <consortium name="The Broad Institute Genome Sequencing Center for Infectious Disease"/>
            <person name="Wu L."/>
            <person name="Ma J."/>
        </authorList>
    </citation>
    <scope>NUCLEOTIDE SEQUENCE [LARGE SCALE GENOMIC DNA]</scope>
    <source>
        <strain evidence="2 3">CGMCC 1.12121</strain>
    </source>
</reference>
<evidence type="ECO:0000313" key="3">
    <source>
        <dbReference type="Proteomes" id="UP001597085"/>
    </source>
</evidence>
<dbReference type="RefSeq" id="WP_256419984.1">
    <property type="nucleotide sequence ID" value="NZ_JANHDI010000001.1"/>
</dbReference>
<dbReference type="SUPFAM" id="SSF51126">
    <property type="entry name" value="Pectin lyase-like"/>
    <property type="match status" value="1"/>
</dbReference>
<dbReference type="Proteomes" id="UP001597085">
    <property type="component" value="Unassembled WGS sequence"/>
</dbReference>
<evidence type="ECO:0000313" key="2">
    <source>
        <dbReference type="EMBL" id="MFD1598776.1"/>
    </source>
</evidence>
<proteinExistence type="predicted"/>
<dbReference type="Pfam" id="PF13229">
    <property type="entry name" value="Beta_helix"/>
    <property type="match status" value="1"/>
</dbReference>
<dbReference type="EMBL" id="JBHUDK010000005">
    <property type="protein sequence ID" value="MFD1598776.1"/>
    <property type="molecule type" value="Genomic_DNA"/>
</dbReference>
<keyword evidence="3" id="KW-1185">Reference proteome</keyword>
<dbReference type="SMART" id="SM00710">
    <property type="entry name" value="PbH1"/>
    <property type="match status" value="8"/>
</dbReference>
<gene>
    <name evidence="2" type="ORF">ACFSBX_07365</name>
</gene>
<dbReference type="InterPro" id="IPR039448">
    <property type="entry name" value="Beta_helix"/>
</dbReference>
<dbReference type="Gene3D" id="2.160.20.10">
    <property type="entry name" value="Single-stranded right-handed beta-helix, Pectin lyase-like"/>
    <property type="match status" value="1"/>
</dbReference>